<evidence type="ECO:0000313" key="1">
    <source>
        <dbReference type="EMBL" id="ATZ81143.1"/>
    </source>
</evidence>
<name>A0A2H4UW32_9VIRU</name>
<proteinExistence type="predicted"/>
<evidence type="ECO:0000313" key="2">
    <source>
        <dbReference type="Proteomes" id="UP000240325"/>
    </source>
</evidence>
<accession>A0A2H4UW32</accession>
<reference evidence="1" key="1">
    <citation type="journal article" date="2017" name="Elife">
        <title>The kinetoplastid-infecting Bodo saltans virus (BsV), a window into the most abundant giant viruses in the sea.</title>
        <authorList>
            <person name="Deeg C.M."/>
            <person name="Chow C.-E.T."/>
            <person name="Suttle C.A."/>
        </authorList>
    </citation>
    <scope>NUCLEOTIDE SEQUENCE</scope>
    <source>
        <strain evidence="1">NG1</strain>
    </source>
</reference>
<gene>
    <name evidence="1" type="ORF">BMW23_1099</name>
</gene>
<protein>
    <submittedName>
        <fullName evidence="1">Uncharacterized protein</fullName>
    </submittedName>
</protein>
<keyword evidence="2" id="KW-1185">Reference proteome</keyword>
<sequence length="111" mass="13377">MRKINCIVSTNTQFFKHYCCKTEQLYNAKYDLQHCIYHTKDLVTNLRYAKEFNKKVNPNVFYTALRNIHNISLEVEKCNVLDSESIQDFREQLNHQQKILNDLKKHIIEQQ</sequence>
<dbReference type="EMBL" id="MF782455">
    <property type="protein sequence ID" value="ATZ81143.1"/>
    <property type="molecule type" value="Genomic_DNA"/>
</dbReference>
<dbReference type="Proteomes" id="UP000240325">
    <property type="component" value="Segment"/>
</dbReference>
<organism evidence="1">
    <name type="scientific">Bodo saltans virus</name>
    <dbReference type="NCBI Taxonomy" id="2024608"/>
    <lineage>
        <taxon>Viruses</taxon>
        <taxon>Varidnaviria</taxon>
        <taxon>Bamfordvirae</taxon>
        <taxon>Nucleocytoviricota</taxon>
        <taxon>Megaviricetes</taxon>
        <taxon>Imitervirales</taxon>
        <taxon>Mimiviridae</taxon>
        <taxon>Klosneuvirinae</taxon>
        <taxon>Theiavirus</taxon>
        <taxon>Theiavirus salishense</taxon>
    </lineage>
</organism>